<dbReference type="GeneID" id="64979438"/>
<accession>A0A7R8ASG4</accession>
<reference evidence="2" key="1">
    <citation type="submission" date="2021-01" db="EMBL/GenBank/DDBJ databases">
        <authorList>
            <consortium name="Aspergillus puulaauensis MK2 genome sequencing consortium"/>
            <person name="Kazuki M."/>
            <person name="Futagami T."/>
        </authorList>
    </citation>
    <scope>NUCLEOTIDE SEQUENCE</scope>
    <source>
        <strain evidence="2">MK2</strain>
    </source>
</reference>
<keyword evidence="3" id="KW-1185">Reference proteome</keyword>
<name>A0A7R8ASG4_9EURO</name>
<feature type="transmembrane region" description="Helical" evidence="1">
    <location>
        <begin position="41"/>
        <end position="59"/>
    </location>
</feature>
<evidence type="ECO:0000256" key="1">
    <source>
        <dbReference type="SAM" id="Phobius"/>
    </source>
</evidence>
<keyword evidence="1" id="KW-0812">Transmembrane</keyword>
<dbReference type="Proteomes" id="UP000654913">
    <property type="component" value="Chromosome 7"/>
</dbReference>
<protein>
    <submittedName>
        <fullName evidence="2">Uncharacterized protein</fullName>
    </submittedName>
</protein>
<keyword evidence="1" id="KW-1133">Transmembrane helix</keyword>
<evidence type="ECO:0000313" key="2">
    <source>
        <dbReference type="EMBL" id="BCS29441.1"/>
    </source>
</evidence>
<sequence length="112" mass="12755">MQQNTEIHKYLQSCNRPQISSQVLIDIQADVLCKKTLGGRLSYNFGFWYCVLITGQVLIKKDKSMNGKEGNASENIIYSSRLIKQYGVDMWVEIREVNAGIRTMYSSAAHFA</sequence>
<gene>
    <name evidence="2" type="ORF">APUU_71011A</name>
</gene>
<keyword evidence="1" id="KW-0472">Membrane</keyword>
<dbReference type="RefSeq" id="XP_041561627.1">
    <property type="nucleotide sequence ID" value="XM_041695948.1"/>
</dbReference>
<proteinExistence type="predicted"/>
<organism evidence="2 3">
    <name type="scientific">Aspergillus puulaauensis</name>
    <dbReference type="NCBI Taxonomy" id="1220207"/>
    <lineage>
        <taxon>Eukaryota</taxon>
        <taxon>Fungi</taxon>
        <taxon>Dikarya</taxon>
        <taxon>Ascomycota</taxon>
        <taxon>Pezizomycotina</taxon>
        <taxon>Eurotiomycetes</taxon>
        <taxon>Eurotiomycetidae</taxon>
        <taxon>Eurotiales</taxon>
        <taxon>Aspergillaceae</taxon>
        <taxon>Aspergillus</taxon>
    </lineage>
</organism>
<dbReference type="AlphaFoldDB" id="A0A7R8ASG4"/>
<dbReference type="KEGG" id="apuu:APUU_71011A"/>
<evidence type="ECO:0000313" key="3">
    <source>
        <dbReference type="Proteomes" id="UP000654913"/>
    </source>
</evidence>
<dbReference type="EMBL" id="AP024449">
    <property type="protein sequence ID" value="BCS29441.1"/>
    <property type="molecule type" value="Genomic_DNA"/>
</dbReference>
<reference evidence="2" key="2">
    <citation type="submission" date="2021-02" db="EMBL/GenBank/DDBJ databases">
        <title>Aspergillus puulaauensis MK2 genome sequence.</title>
        <authorList>
            <person name="Futagami T."/>
            <person name="Mori K."/>
            <person name="Kadooka C."/>
            <person name="Tanaka T."/>
        </authorList>
    </citation>
    <scope>NUCLEOTIDE SEQUENCE</scope>
    <source>
        <strain evidence="2">MK2</strain>
    </source>
</reference>